<dbReference type="InterPro" id="IPR008207">
    <property type="entry name" value="Sig_transdc_His_kin_Hpt_dom"/>
</dbReference>
<dbReference type="InterPro" id="IPR001789">
    <property type="entry name" value="Sig_transdc_resp-reg_receiver"/>
</dbReference>
<feature type="transmembrane region" description="Helical" evidence="14">
    <location>
        <begin position="64"/>
        <end position="83"/>
    </location>
</feature>
<dbReference type="InterPro" id="IPR005467">
    <property type="entry name" value="His_kinase_dom"/>
</dbReference>
<dbReference type="Pfam" id="PF00072">
    <property type="entry name" value="Response_reg"/>
    <property type="match status" value="1"/>
</dbReference>
<feature type="modified residue" description="Phosphohistidine" evidence="12">
    <location>
        <position position="575"/>
    </location>
</feature>
<reference evidence="18 19" key="1">
    <citation type="submission" date="2023-07" db="EMBL/GenBank/DDBJ databases">
        <title>Sorghum-associated microbial communities from plants grown in Nebraska, USA.</title>
        <authorList>
            <person name="Schachtman D."/>
        </authorList>
    </citation>
    <scope>NUCLEOTIDE SEQUENCE [LARGE SCALE GENOMIC DNA]</scope>
    <source>
        <strain evidence="18 19">4249</strain>
    </source>
</reference>
<evidence type="ECO:0000256" key="13">
    <source>
        <dbReference type="PROSITE-ProRule" id="PRU00169"/>
    </source>
</evidence>
<sequence length="635" mass="69507">MGKVLNMARWRGRHWAAALAVLLALTLLPWAWVQWQQVQLMSQASDQLLETHQQQVQRLATLEWLLVGLMVLGTTGLGALAVLHMRRQFRQFQKLQKLSNRLAHARDEAEQANHGKSVFLANMSHEIRTPFQGLLGMLDLLDEPNLTGRQRDYIQTARDSALHLLGVLNDILDVATLDSGTLKLSHTPIHLKSLVQDVEALMQGSALDKGLDLNVYTASDLPEWVLADATRLRQILFNLLSNAIKFTSSGSVIAEVARVPDKRDGVVITVRDTGAGMDDATLEQLFSRFYQADSSLRRRAGGSGLGLEISRSLARMMGGDIEVQSQPGVGSVFTVTLTLPETVAPPLDTPDQPKARRSASSLRVLVAEDHPINLKYMSILLENMGHSAVFCENGQEALDLLGQERFDAVLLDYHMPVLDGLATTEAIRALDGPAASTKVILITADVVNDTRKRASEVGVDAFTSKPLQAEDLQRALQHCGLLELETAEAEGAGLHSSLGGLFPISAYELPVRLPDELDPSTLIDSESFTDIASLMPEDTLAELLTTLFKPPEGSVHVLLTALENHDLAAVGYNAHKLKGTAMLMGFRAIVRTAARIEEMVHKGEDPCTGGLSFQLRHDMEHTQKALGQFGVREVR</sequence>
<dbReference type="PROSITE" id="PS50894">
    <property type="entry name" value="HPT"/>
    <property type="match status" value="1"/>
</dbReference>
<dbReference type="InterPro" id="IPR003594">
    <property type="entry name" value="HATPase_dom"/>
</dbReference>
<feature type="domain" description="HPt" evidence="17">
    <location>
        <begin position="536"/>
        <end position="629"/>
    </location>
</feature>
<keyword evidence="8" id="KW-0067">ATP-binding</keyword>
<keyword evidence="6 14" id="KW-0812">Transmembrane</keyword>
<dbReference type="PRINTS" id="PR00344">
    <property type="entry name" value="BCTRLSENSOR"/>
</dbReference>
<dbReference type="PANTHER" id="PTHR45339">
    <property type="entry name" value="HYBRID SIGNAL TRANSDUCTION HISTIDINE KINASE J"/>
    <property type="match status" value="1"/>
</dbReference>
<keyword evidence="9 14" id="KW-1133">Transmembrane helix</keyword>
<evidence type="ECO:0000256" key="1">
    <source>
        <dbReference type="ARBA" id="ARBA00000085"/>
    </source>
</evidence>
<dbReference type="PANTHER" id="PTHR45339:SF1">
    <property type="entry name" value="HYBRID SIGNAL TRANSDUCTION HISTIDINE KINASE J"/>
    <property type="match status" value="1"/>
</dbReference>
<dbReference type="Pfam" id="PF01627">
    <property type="entry name" value="Hpt"/>
    <property type="match status" value="1"/>
</dbReference>
<evidence type="ECO:0000256" key="9">
    <source>
        <dbReference type="ARBA" id="ARBA00022989"/>
    </source>
</evidence>
<keyword evidence="19" id="KW-1185">Reference proteome</keyword>
<evidence type="ECO:0000256" key="3">
    <source>
        <dbReference type="ARBA" id="ARBA00012438"/>
    </source>
</evidence>
<dbReference type="SUPFAM" id="SSF55874">
    <property type="entry name" value="ATPase domain of HSP90 chaperone/DNA topoisomerase II/histidine kinase"/>
    <property type="match status" value="1"/>
</dbReference>
<evidence type="ECO:0000256" key="11">
    <source>
        <dbReference type="ARBA" id="ARBA00023136"/>
    </source>
</evidence>
<feature type="domain" description="Response regulatory" evidence="16">
    <location>
        <begin position="363"/>
        <end position="480"/>
    </location>
</feature>
<dbReference type="EC" id="2.7.13.3" evidence="3"/>
<keyword evidence="4" id="KW-1003">Cell membrane</keyword>
<keyword evidence="11 14" id="KW-0472">Membrane</keyword>
<dbReference type="GO" id="GO:0016301">
    <property type="term" value="F:kinase activity"/>
    <property type="evidence" value="ECO:0007669"/>
    <property type="project" value="UniProtKB-KW"/>
</dbReference>
<dbReference type="InterPro" id="IPR036641">
    <property type="entry name" value="HPT_dom_sf"/>
</dbReference>
<dbReference type="CDD" id="cd00082">
    <property type="entry name" value="HisKA"/>
    <property type="match status" value="1"/>
</dbReference>
<dbReference type="PROSITE" id="PS50110">
    <property type="entry name" value="RESPONSE_REGULATORY"/>
    <property type="match status" value="1"/>
</dbReference>
<dbReference type="PROSITE" id="PS50109">
    <property type="entry name" value="HIS_KIN"/>
    <property type="match status" value="1"/>
</dbReference>
<dbReference type="SUPFAM" id="SSF52172">
    <property type="entry name" value="CheY-like"/>
    <property type="match status" value="1"/>
</dbReference>
<dbReference type="Proteomes" id="UP001265700">
    <property type="component" value="Unassembled WGS sequence"/>
</dbReference>
<dbReference type="CDD" id="cd17546">
    <property type="entry name" value="REC_hyHK_CKI1_RcsC-like"/>
    <property type="match status" value="1"/>
</dbReference>
<feature type="domain" description="Histidine kinase" evidence="15">
    <location>
        <begin position="122"/>
        <end position="341"/>
    </location>
</feature>
<dbReference type="EMBL" id="JAVDWU010000005">
    <property type="protein sequence ID" value="MDR7150884.1"/>
    <property type="molecule type" value="Genomic_DNA"/>
</dbReference>
<accession>A0ABU1WNU5</accession>
<dbReference type="Gene3D" id="1.10.287.130">
    <property type="match status" value="1"/>
</dbReference>
<dbReference type="SUPFAM" id="SSF47384">
    <property type="entry name" value="Homodimeric domain of signal transducing histidine kinase"/>
    <property type="match status" value="1"/>
</dbReference>
<keyword evidence="7" id="KW-0547">Nucleotide-binding</keyword>
<dbReference type="RefSeq" id="WP_310317184.1">
    <property type="nucleotide sequence ID" value="NZ_JAVDWU010000005.1"/>
</dbReference>
<comment type="caution">
    <text evidence="18">The sequence shown here is derived from an EMBL/GenBank/DDBJ whole genome shotgun (WGS) entry which is preliminary data.</text>
</comment>
<evidence type="ECO:0000256" key="10">
    <source>
        <dbReference type="ARBA" id="ARBA00023012"/>
    </source>
</evidence>
<keyword evidence="18" id="KW-0808">Transferase</keyword>
<evidence type="ECO:0000259" key="16">
    <source>
        <dbReference type="PROSITE" id="PS50110"/>
    </source>
</evidence>
<feature type="modified residue" description="4-aspartylphosphate" evidence="13">
    <location>
        <position position="412"/>
    </location>
</feature>
<dbReference type="SMART" id="SM00387">
    <property type="entry name" value="HATPase_c"/>
    <property type="match status" value="1"/>
</dbReference>
<evidence type="ECO:0000313" key="19">
    <source>
        <dbReference type="Proteomes" id="UP001265700"/>
    </source>
</evidence>
<dbReference type="Gene3D" id="1.20.120.160">
    <property type="entry name" value="HPT domain"/>
    <property type="match status" value="1"/>
</dbReference>
<comment type="subcellular location">
    <subcellularLocation>
        <location evidence="2">Cell membrane</location>
        <topology evidence="2">Multi-pass membrane protein</topology>
    </subcellularLocation>
</comment>
<keyword evidence="10" id="KW-0902">Two-component regulatory system</keyword>
<dbReference type="CDD" id="cd16922">
    <property type="entry name" value="HATPase_EvgS-ArcB-TorS-like"/>
    <property type="match status" value="1"/>
</dbReference>
<evidence type="ECO:0000256" key="14">
    <source>
        <dbReference type="SAM" id="Phobius"/>
    </source>
</evidence>
<evidence type="ECO:0000256" key="8">
    <source>
        <dbReference type="ARBA" id="ARBA00022840"/>
    </source>
</evidence>
<dbReference type="Gene3D" id="3.40.50.2300">
    <property type="match status" value="1"/>
</dbReference>
<evidence type="ECO:0000313" key="18">
    <source>
        <dbReference type="EMBL" id="MDR7150884.1"/>
    </source>
</evidence>
<evidence type="ECO:0000256" key="6">
    <source>
        <dbReference type="ARBA" id="ARBA00022692"/>
    </source>
</evidence>
<dbReference type="InterPro" id="IPR011006">
    <property type="entry name" value="CheY-like_superfamily"/>
</dbReference>
<comment type="catalytic activity">
    <reaction evidence="1">
        <text>ATP + protein L-histidine = ADP + protein N-phospho-L-histidine.</text>
        <dbReference type="EC" id="2.7.13.3"/>
    </reaction>
</comment>
<evidence type="ECO:0000256" key="2">
    <source>
        <dbReference type="ARBA" id="ARBA00004651"/>
    </source>
</evidence>
<dbReference type="InterPro" id="IPR036890">
    <property type="entry name" value="HATPase_C_sf"/>
</dbReference>
<dbReference type="SMART" id="SM00388">
    <property type="entry name" value="HisKA"/>
    <property type="match status" value="1"/>
</dbReference>
<evidence type="ECO:0000259" key="17">
    <source>
        <dbReference type="PROSITE" id="PS50894"/>
    </source>
</evidence>
<dbReference type="InterPro" id="IPR036097">
    <property type="entry name" value="HisK_dim/P_sf"/>
</dbReference>
<evidence type="ECO:0000256" key="5">
    <source>
        <dbReference type="ARBA" id="ARBA00022553"/>
    </source>
</evidence>
<evidence type="ECO:0000256" key="4">
    <source>
        <dbReference type="ARBA" id="ARBA00022475"/>
    </source>
</evidence>
<dbReference type="InterPro" id="IPR004358">
    <property type="entry name" value="Sig_transdc_His_kin-like_C"/>
</dbReference>
<protein>
    <recommendedName>
        <fullName evidence="3">histidine kinase</fullName>
        <ecNumber evidence="3">2.7.13.3</ecNumber>
    </recommendedName>
</protein>
<evidence type="ECO:0000256" key="7">
    <source>
        <dbReference type="ARBA" id="ARBA00022741"/>
    </source>
</evidence>
<organism evidence="18 19">
    <name type="scientific">Hydrogenophaga palleronii</name>
    <dbReference type="NCBI Taxonomy" id="65655"/>
    <lineage>
        <taxon>Bacteria</taxon>
        <taxon>Pseudomonadati</taxon>
        <taxon>Pseudomonadota</taxon>
        <taxon>Betaproteobacteria</taxon>
        <taxon>Burkholderiales</taxon>
        <taxon>Comamonadaceae</taxon>
        <taxon>Hydrogenophaga</taxon>
    </lineage>
</organism>
<name>A0ABU1WNU5_9BURK</name>
<keyword evidence="5 13" id="KW-0597">Phosphoprotein</keyword>
<dbReference type="SUPFAM" id="SSF47226">
    <property type="entry name" value="Histidine-containing phosphotransfer domain, HPT domain"/>
    <property type="match status" value="1"/>
</dbReference>
<dbReference type="Pfam" id="PF00512">
    <property type="entry name" value="HisKA"/>
    <property type="match status" value="1"/>
</dbReference>
<dbReference type="InterPro" id="IPR003661">
    <property type="entry name" value="HisK_dim/P_dom"/>
</dbReference>
<evidence type="ECO:0000256" key="12">
    <source>
        <dbReference type="PROSITE-ProRule" id="PRU00110"/>
    </source>
</evidence>
<proteinExistence type="predicted"/>
<keyword evidence="18" id="KW-0418">Kinase</keyword>
<dbReference type="SMART" id="SM00448">
    <property type="entry name" value="REC"/>
    <property type="match status" value="1"/>
</dbReference>
<dbReference type="Pfam" id="PF02518">
    <property type="entry name" value="HATPase_c"/>
    <property type="match status" value="1"/>
</dbReference>
<dbReference type="Gene3D" id="3.30.565.10">
    <property type="entry name" value="Histidine kinase-like ATPase, C-terminal domain"/>
    <property type="match status" value="1"/>
</dbReference>
<gene>
    <name evidence="18" type="ORF">J2W49_002847</name>
</gene>
<evidence type="ECO:0000259" key="15">
    <source>
        <dbReference type="PROSITE" id="PS50109"/>
    </source>
</evidence>